<dbReference type="InterPro" id="IPR001453">
    <property type="entry name" value="MoaB/Mog_dom"/>
</dbReference>
<dbReference type="PANTHER" id="PTHR13939">
    <property type="entry name" value="NICOTINAMIDE-NUCLEOTIDE AMIDOHYDROLASE PNCC"/>
    <property type="match status" value="1"/>
</dbReference>
<dbReference type="Gene3D" id="3.40.980.10">
    <property type="entry name" value="MoaB/Mog-like domain"/>
    <property type="match status" value="1"/>
</dbReference>
<sequence length="269" mass="29803">MKMIKVEDAIGSILTHDVTQIIPGQFKGRLFKKGHLIQEEDIEKLRAIGKEHIYVWEVKEGQLHENDAAIRLSNLAKGDGIRASDEIKEGKIDFFADCDGVLKIDKEKLMTLNSIGEMMMATIHTNTPLKKGEKIGGTRVIPLVIDEEKIKEAETLITDKIMWMEPFKAKKCLLITTGNEVYKGTIKDAFLPVIKKKLEYYGSTVSRQVILPDQKELIIEAIQQGLQENVDLIICTGGMSVDPDDVTPSAIKESGGLLVTYGSPVLPGA</sequence>
<comment type="caution">
    <text evidence="2">The sequence shown here is derived from an EMBL/GenBank/DDBJ whole genome shotgun (WGS) entry which is preliminary data.</text>
</comment>
<feature type="non-terminal residue" evidence="2">
    <location>
        <position position="269"/>
    </location>
</feature>
<dbReference type="Proteomes" id="UP000487649">
    <property type="component" value="Unassembled WGS sequence"/>
</dbReference>
<evidence type="ECO:0000259" key="1">
    <source>
        <dbReference type="SMART" id="SM00852"/>
    </source>
</evidence>
<proteinExistence type="predicted"/>
<name>A0A9X5APQ8_9FIRM</name>
<organism evidence="2 3">
    <name type="scientific">Turicibacter sanguinis</name>
    <dbReference type="NCBI Taxonomy" id="154288"/>
    <lineage>
        <taxon>Bacteria</taxon>
        <taxon>Bacillati</taxon>
        <taxon>Bacillota</taxon>
        <taxon>Erysipelotrichia</taxon>
        <taxon>Erysipelotrichales</taxon>
        <taxon>Turicibacteraceae</taxon>
        <taxon>Turicibacter</taxon>
    </lineage>
</organism>
<dbReference type="SUPFAM" id="SSF53218">
    <property type="entry name" value="Molybdenum cofactor biosynthesis proteins"/>
    <property type="match status" value="1"/>
</dbReference>
<dbReference type="CDD" id="cd03522">
    <property type="entry name" value="MoeA_like"/>
    <property type="match status" value="1"/>
</dbReference>
<gene>
    <name evidence="2" type="ORF">GMA92_09365</name>
</gene>
<protein>
    <submittedName>
        <fullName evidence="2">Molybdopterin-binding protein</fullName>
    </submittedName>
</protein>
<dbReference type="InterPro" id="IPR050101">
    <property type="entry name" value="CinA"/>
</dbReference>
<dbReference type="EMBL" id="WMQE01000019">
    <property type="protein sequence ID" value="MTK21629.1"/>
    <property type="molecule type" value="Genomic_DNA"/>
</dbReference>
<dbReference type="InterPro" id="IPR036425">
    <property type="entry name" value="MoaB/Mog-like_dom_sf"/>
</dbReference>
<evidence type="ECO:0000313" key="2">
    <source>
        <dbReference type="EMBL" id="MTK21629.1"/>
    </source>
</evidence>
<dbReference type="Pfam" id="PF00994">
    <property type="entry name" value="MoCF_biosynth"/>
    <property type="match status" value="1"/>
</dbReference>
<dbReference type="AlphaFoldDB" id="A0A9X5APQ8"/>
<dbReference type="SMART" id="SM00852">
    <property type="entry name" value="MoCF_biosynth"/>
    <property type="match status" value="1"/>
</dbReference>
<reference evidence="2 3" key="1">
    <citation type="journal article" date="2019" name="Nat. Med.">
        <title>A library of human gut bacterial isolates paired with longitudinal multiomics data enables mechanistic microbiome research.</title>
        <authorList>
            <person name="Poyet M."/>
            <person name="Groussin M."/>
            <person name="Gibbons S.M."/>
            <person name="Avila-Pacheco J."/>
            <person name="Jiang X."/>
            <person name="Kearney S.M."/>
            <person name="Perrotta A.R."/>
            <person name="Berdy B."/>
            <person name="Zhao S."/>
            <person name="Lieberman T.D."/>
            <person name="Swanson P.K."/>
            <person name="Smith M."/>
            <person name="Roesemann S."/>
            <person name="Alexander J.E."/>
            <person name="Rich S.A."/>
            <person name="Livny J."/>
            <person name="Vlamakis H."/>
            <person name="Clish C."/>
            <person name="Bullock K."/>
            <person name="Deik A."/>
            <person name="Scott J."/>
            <person name="Pierce K.A."/>
            <person name="Xavier R.J."/>
            <person name="Alm E.J."/>
        </authorList>
    </citation>
    <scope>NUCLEOTIDE SEQUENCE [LARGE SCALE GENOMIC DNA]</scope>
    <source>
        <strain evidence="2 3">BIOML-A198</strain>
    </source>
</reference>
<accession>A0A9X5APQ8</accession>
<dbReference type="PANTHER" id="PTHR13939:SF0">
    <property type="entry name" value="NMN AMIDOHYDROLASE-LIKE PROTEIN YFAY"/>
    <property type="match status" value="1"/>
</dbReference>
<evidence type="ECO:0000313" key="3">
    <source>
        <dbReference type="Proteomes" id="UP000487649"/>
    </source>
</evidence>
<feature type="domain" description="MoaB/Mog" evidence="1">
    <location>
        <begin position="173"/>
        <end position="269"/>
    </location>
</feature>